<reference evidence="1" key="1">
    <citation type="submission" date="2017-05" db="UniProtKB">
        <authorList>
            <consortium name="EnsemblMetazoa"/>
        </authorList>
    </citation>
    <scope>IDENTIFICATION</scope>
</reference>
<accession>A0A1X7VKN4</accession>
<protein>
    <submittedName>
        <fullName evidence="1">Uncharacterized protein</fullName>
    </submittedName>
</protein>
<name>A0A1X7VKN4_AMPQE</name>
<dbReference type="InParanoid" id="A0A1X7VKN4"/>
<dbReference type="EnsemblMetazoa" id="Aqu2.1.40375_001">
    <property type="protein sequence ID" value="Aqu2.1.40375_001"/>
    <property type="gene ID" value="Aqu2.1.40375"/>
</dbReference>
<proteinExistence type="predicted"/>
<sequence length="251" mass="26565">MDEVRLLMEGELVDAISTEVAVAVELLDAISIEVAVAVKLVDAISIEVAVAVELVDAISIEVAVAVELVDAISIEVAVAVELVDAISIEVAVVVLSVAVMEEVIKVSEVGTISVVGEMTATDESTILMILAVEEISMSLLITVVGLVISITVEVKPIIPKSVVLFVTLRLSIVPLTTEVIVEKATRTVDVRDSDDGNTLYTTDCVLAWKLEGKLLVPMLLPVSTMLDPLPIPPPLTGSSKHMAYAAEHGRH</sequence>
<evidence type="ECO:0000313" key="1">
    <source>
        <dbReference type="EnsemblMetazoa" id="Aqu2.1.40375_001"/>
    </source>
</evidence>
<organism evidence="1">
    <name type="scientific">Amphimedon queenslandica</name>
    <name type="common">Sponge</name>
    <dbReference type="NCBI Taxonomy" id="400682"/>
    <lineage>
        <taxon>Eukaryota</taxon>
        <taxon>Metazoa</taxon>
        <taxon>Porifera</taxon>
        <taxon>Demospongiae</taxon>
        <taxon>Heteroscleromorpha</taxon>
        <taxon>Haplosclerida</taxon>
        <taxon>Niphatidae</taxon>
        <taxon>Amphimedon</taxon>
    </lineage>
</organism>
<dbReference type="AlphaFoldDB" id="A0A1X7VKN4"/>